<evidence type="ECO:0000313" key="4">
    <source>
        <dbReference type="EMBL" id="MBO2448577.1"/>
    </source>
</evidence>
<proteinExistence type="predicted"/>
<evidence type="ECO:0000259" key="3">
    <source>
        <dbReference type="PROSITE" id="PS50075"/>
    </source>
</evidence>
<dbReference type="SUPFAM" id="SSF47336">
    <property type="entry name" value="ACP-like"/>
    <property type="match status" value="1"/>
</dbReference>
<dbReference type="RefSeq" id="WP_208256246.1">
    <property type="nucleotide sequence ID" value="NZ_JAGEOJ010000006.1"/>
</dbReference>
<dbReference type="EMBL" id="JAGEOJ010000006">
    <property type="protein sequence ID" value="MBO2448577.1"/>
    <property type="molecule type" value="Genomic_DNA"/>
</dbReference>
<reference evidence="4" key="1">
    <citation type="submission" date="2021-03" db="EMBL/GenBank/DDBJ databases">
        <authorList>
            <person name="Kanchanasin P."/>
            <person name="Saeng-In P."/>
            <person name="Phongsopitanun W."/>
            <person name="Yuki M."/>
            <person name="Kudo T."/>
            <person name="Ohkuma M."/>
            <person name="Tanasupawat S."/>
        </authorList>
    </citation>
    <scope>NUCLEOTIDE SEQUENCE</scope>
    <source>
        <strain evidence="4">GKU 128</strain>
    </source>
</reference>
<dbReference type="AlphaFoldDB" id="A0A939PAI4"/>
<keyword evidence="2" id="KW-0597">Phosphoprotein</keyword>
<dbReference type="Pfam" id="PF00550">
    <property type="entry name" value="PP-binding"/>
    <property type="match status" value="1"/>
</dbReference>
<dbReference type="InterPro" id="IPR006162">
    <property type="entry name" value="Ppantetheine_attach_site"/>
</dbReference>
<dbReference type="InterPro" id="IPR036736">
    <property type="entry name" value="ACP-like_sf"/>
</dbReference>
<dbReference type="InterPro" id="IPR009081">
    <property type="entry name" value="PP-bd_ACP"/>
</dbReference>
<evidence type="ECO:0000256" key="1">
    <source>
        <dbReference type="ARBA" id="ARBA00022450"/>
    </source>
</evidence>
<protein>
    <submittedName>
        <fullName evidence="4">Acyl carrier protein</fullName>
    </submittedName>
</protein>
<organism evidence="4 5">
    <name type="scientific">Actinomadura barringtoniae</name>
    <dbReference type="NCBI Taxonomy" id="1427535"/>
    <lineage>
        <taxon>Bacteria</taxon>
        <taxon>Bacillati</taxon>
        <taxon>Actinomycetota</taxon>
        <taxon>Actinomycetes</taxon>
        <taxon>Streptosporangiales</taxon>
        <taxon>Thermomonosporaceae</taxon>
        <taxon>Actinomadura</taxon>
    </lineage>
</organism>
<feature type="domain" description="Carrier" evidence="3">
    <location>
        <begin position="1"/>
        <end position="69"/>
    </location>
</feature>
<dbReference type="Proteomes" id="UP000669179">
    <property type="component" value="Unassembled WGS sequence"/>
</dbReference>
<accession>A0A939PAI4</accession>
<comment type="caution">
    <text evidence="4">The sequence shown here is derived from an EMBL/GenBank/DDBJ whole genome shotgun (WGS) entry which is preliminary data.</text>
</comment>
<dbReference type="PROSITE" id="PS50075">
    <property type="entry name" value="CARRIER"/>
    <property type="match status" value="1"/>
</dbReference>
<keyword evidence="1" id="KW-0596">Phosphopantetheine</keyword>
<evidence type="ECO:0000313" key="5">
    <source>
        <dbReference type="Proteomes" id="UP000669179"/>
    </source>
</evidence>
<dbReference type="PROSITE" id="PS00012">
    <property type="entry name" value="PHOSPHOPANTETHEINE"/>
    <property type="match status" value="1"/>
</dbReference>
<gene>
    <name evidence="4" type="ORF">J4573_15850</name>
</gene>
<name>A0A939PAI4_9ACTN</name>
<evidence type="ECO:0000256" key="2">
    <source>
        <dbReference type="ARBA" id="ARBA00022553"/>
    </source>
</evidence>
<keyword evidence="5" id="KW-1185">Reference proteome</keyword>
<dbReference type="Gene3D" id="1.10.1200.10">
    <property type="entry name" value="ACP-like"/>
    <property type="match status" value="1"/>
</dbReference>
<sequence>MIKKKLRNKLPDGVELNADTEIDRLGLSSLQIADIVFSLEDKYDFEFDLNQALGITTISGIVEVANEALSEYSA</sequence>